<organism evidence="1 2">
    <name type="scientific">Caerostris extrusa</name>
    <name type="common">Bark spider</name>
    <name type="synonym">Caerostris bankana</name>
    <dbReference type="NCBI Taxonomy" id="172846"/>
    <lineage>
        <taxon>Eukaryota</taxon>
        <taxon>Metazoa</taxon>
        <taxon>Ecdysozoa</taxon>
        <taxon>Arthropoda</taxon>
        <taxon>Chelicerata</taxon>
        <taxon>Arachnida</taxon>
        <taxon>Araneae</taxon>
        <taxon>Araneomorphae</taxon>
        <taxon>Entelegynae</taxon>
        <taxon>Araneoidea</taxon>
        <taxon>Araneidae</taxon>
        <taxon>Caerostris</taxon>
    </lineage>
</organism>
<gene>
    <name evidence="1" type="ORF">CEXT_402881</name>
</gene>
<dbReference type="Proteomes" id="UP001054945">
    <property type="component" value="Unassembled WGS sequence"/>
</dbReference>
<sequence length="109" mass="12265">MPMTTCFYAKHELSFLFYSSFRSVNGFEFSISHLQGRLEQWASTQQSKVTASTYSFPPPTQVRQPAQKIKKGAEGMSADCLVPPEVDCWFLLIHRSVSRLLSQVGSGDK</sequence>
<proteinExistence type="predicted"/>
<protein>
    <submittedName>
        <fullName evidence="1">Uncharacterized protein</fullName>
    </submittedName>
</protein>
<dbReference type="EMBL" id="BPLR01006688">
    <property type="protein sequence ID" value="GIY11738.1"/>
    <property type="molecule type" value="Genomic_DNA"/>
</dbReference>
<comment type="caution">
    <text evidence="1">The sequence shown here is derived from an EMBL/GenBank/DDBJ whole genome shotgun (WGS) entry which is preliminary data.</text>
</comment>
<name>A0AAV4QNW7_CAEEX</name>
<evidence type="ECO:0000313" key="2">
    <source>
        <dbReference type="Proteomes" id="UP001054945"/>
    </source>
</evidence>
<keyword evidence="2" id="KW-1185">Reference proteome</keyword>
<accession>A0AAV4QNW7</accession>
<evidence type="ECO:0000313" key="1">
    <source>
        <dbReference type="EMBL" id="GIY11738.1"/>
    </source>
</evidence>
<dbReference type="AlphaFoldDB" id="A0AAV4QNW7"/>
<reference evidence="1 2" key="1">
    <citation type="submission" date="2021-06" db="EMBL/GenBank/DDBJ databases">
        <title>Caerostris extrusa draft genome.</title>
        <authorList>
            <person name="Kono N."/>
            <person name="Arakawa K."/>
        </authorList>
    </citation>
    <scope>NUCLEOTIDE SEQUENCE [LARGE SCALE GENOMIC DNA]</scope>
</reference>